<dbReference type="CDD" id="cd06170">
    <property type="entry name" value="LuxR_C_like"/>
    <property type="match status" value="1"/>
</dbReference>
<proteinExistence type="predicted"/>
<name>A0ABU1PUR8_9PSEU</name>
<dbReference type="InterPro" id="IPR036388">
    <property type="entry name" value="WH-like_DNA-bd_sf"/>
</dbReference>
<dbReference type="InterPro" id="IPR007111">
    <property type="entry name" value="NACHT_NTPase"/>
</dbReference>
<dbReference type="EC" id="2.7.11.1" evidence="3"/>
<feature type="domain" description="NACHT" evidence="2">
    <location>
        <begin position="22"/>
        <end position="142"/>
    </location>
</feature>
<keyword evidence="3" id="KW-0808">Transferase</keyword>
<comment type="caution">
    <text evidence="3">The sequence shown here is derived from an EMBL/GenBank/DDBJ whole genome shotgun (WGS) entry which is preliminary data.</text>
</comment>
<dbReference type="InterPro" id="IPR000792">
    <property type="entry name" value="Tscrpt_reg_LuxR_C"/>
</dbReference>
<protein>
    <submittedName>
        <fullName evidence="3">Non-specific serine/threonine protein kinase</fullName>
        <ecNumber evidence="3">2.7.11.1</ecNumber>
    </submittedName>
</protein>
<dbReference type="SUPFAM" id="SSF46894">
    <property type="entry name" value="C-terminal effector domain of the bipartite response regulators"/>
    <property type="match status" value="1"/>
</dbReference>
<evidence type="ECO:0000259" key="2">
    <source>
        <dbReference type="PROSITE" id="PS50837"/>
    </source>
</evidence>
<dbReference type="SMART" id="SM00421">
    <property type="entry name" value="HTH_LUXR"/>
    <property type="match status" value="1"/>
</dbReference>
<feature type="domain" description="HTH luxR-type" evidence="1">
    <location>
        <begin position="699"/>
        <end position="772"/>
    </location>
</feature>
<dbReference type="InterPro" id="IPR027417">
    <property type="entry name" value="P-loop_NTPase"/>
</dbReference>
<dbReference type="Pfam" id="PF00196">
    <property type="entry name" value="GerE"/>
    <property type="match status" value="1"/>
</dbReference>
<organism evidence="3 4">
    <name type="scientific">Saccharothrix longispora</name>
    <dbReference type="NCBI Taxonomy" id="33920"/>
    <lineage>
        <taxon>Bacteria</taxon>
        <taxon>Bacillati</taxon>
        <taxon>Actinomycetota</taxon>
        <taxon>Actinomycetes</taxon>
        <taxon>Pseudonocardiales</taxon>
        <taxon>Pseudonocardiaceae</taxon>
        <taxon>Saccharothrix</taxon>
    </lineage>
</organism>
<dbReference type="InterPro" id="IPR016032">
    <property type="entry name" value="Sig_transdc_resp-reg_C-effctor"/>
</dbReference>
<dbReference type="SUPFAM" id="SSF52540">
    <property type="entry name" value="P-loop containing nucleoside triphosphate hydrolases"/>
    <property type="match status" value="1"/>
</dbReference>
<keyword evidence="3" id="KW-0723">Serine/threonine-protein kinase</keyword>
<dbReference type="PROSITE" id="PS50837">
    <property type="entry name" value="NACHT"/>
    <property type="match status" value="1"/>
</dbReference>
<keyword evidence="3" id="KW-0418">Kinase</keyword>
<keyword evidence="4" id="KW-1185">Reference proteome</keyword>
<dbReference type="PANTHER" id="PTHR47691">
    <property type="entry name" value="REGULATOR-RELATED"/>
    <property type="match status" value="1"/>
</dbReference>
<dbReference type="Proteomes" id="UP001268819">
    <property type="component" value="Unassembled WGS sequence"/>
</dbReference>
<evidence type="ECO:0000313" key="3">
    <source>
        <dbReference type="EMBL" id="MDR6593639.1"/>
    </source>
</evidence>
<dbReference type="GO" id="GO:0004674">
    <property type="term" value="F:protein serine/threonine kinase activity"/>
    <property type="evidence" value="ECO:0007669"/>
    <property type="project" value="UniProtKB-KW"/>
</dbReference>
<dbReference type="Pfam" id="PF13401">
    <property type="entry name" value="AAA_22"/>
    <property type="match status" value="1"/>
</dbReference>
<accession>A0ABU1PUR8</accession>
<dbReference type="Gene3D" id="3.40.50.300">
    <property type="entry name" value="P-loop containing nucleotide triphosphate hydrolases"/>
    <property type="match status" value="1"/>
</dbReference>
<reference evidence="3 4" key="1">
    <citation type="submission" date="2023-07" db="EMBL/GenBank/DDBJ databases">
        <title>Sequencing the genomes of 1000 actinobacteria strains.</title>
        <authorList>
            <person name="Klenk H.-P."/>
        </authorList>
    </citation>
    <scope>NUCLEOTIDE SEQUENCE [LARGE SCALE GENOMIC DNA]</scope>
    <source>
        <strain evidence="3 4">DSM 43749</strain>
    </source>
</reference>
<dbReference type="PROSITE" id="PS50043">
    <property type="entry name" value="HTH_LUXR_2"/>
    <property type="match status" value="1"/>
</dbReference>
<sequence length="783" mass="84864">MTTFIGRRKLLKTTMELLGTMRLVTLTGAGGVGKTRLLERLAADLAEGFDEVVLVALAGLKATEDRLASTIAEALGLPNNSPTPAAARLIEALSTRGKVLLALDNCEHLLGSEPGAGQVPRLLRHLLAALPRLQVVATSRENLGVLGEHIVPVPPLSVANNDFACAEECSCCAPEAVQLLVDRARAVGVEIPAADYPVAIELCEALDGIPLNIELAAVQLETMTLHEMLAQRRALLDTLVGGDARQEQHRSVRATLDWSYGLLAEPLRQMWALLSVFAGGFGLDAVAAVAESRGIDRAEVRSLLTRLKRKSLLVVDKRGASTRFRLLETIRLYGEELAEASGESTTLRSAHAQYFLSLTEQAAERWLGPDEVVWMQRVRTELPNIRAAQEFVLAAGHTRSALRLTVNTGRSRALVFAGRINDGRDMMATALDESPETPTVDRLSGLSLAAWLAFIQGSQAVALPLLEQAEDGARALECQDTFPPLLYARATRLWLIEEDPTLALGAVEGYGKAERAFLAAGCEGDAFMALMFGAMSAAFVADGDTAFAWCRRLLATAEKAKAEWSVSWALWTSALAELLHGDPCEALVLARRTLRVQLAIGDTWGPAWTKWLLFLVAVELGDYERGAQLMGAATAARKLTNASIFGLLPWLRVQQRAENKARGELGDEEFDISAALGERVAADGVMALASELRGRPMVNVRRPAELSRKEFVVASLVARDMSNREIGEALEGLSHRTVEVHVSNIIRKLVAEHPDRGVKRRQHIRDWFLGLSADEIAAGLAEA</sequence>
<dbReference type="PANTHER" id="PTHR47691:SF3">
    <property type="entry name" value="HTH-TYPE TRANSCRIPTIONAL REGULATOR RV0890C-RELATED"/>
    <property type="match status" value="1"/>
</dbReference>
<evidence type="ECO:0000259" key="1">
    <source>
        <dbReference type="PROSITE" id="PS50043"/>
    </source>
</evidence>
<dbReference type="Gene3D" id="1.10.10.10">
    <property type="entry name" value="Winged helix-like DNA-binding domain superfamily/Winged helix DNA-binding domain"/>
    <property type="match status" value="1"/>
</dbReference>
<gene>
    <name evidence="3" type="ORF">J2S66_002023</name>
</gene>
<dbReference type="EMBL" id="JAVDSG010000001">
    <property type="protein sequence ID" value="MDR6593639.1"/>
    <property type="molecule type" value="Genomic_DNA"/>
</dbReference>
<dbReference type="InterPro" id="IPR049945">
    <property type="entry name" value="AAA_22"/>
</dbReference>
<dbReference type="RefSeq" id="WP_310306520.1">
    <property type="nucleotide sequence ID" value="NZ_BAAAXB010000001.1"/>
</dbReference>
<evidence type="ECO:0000313" key="4">
    <source>
        <dbReference type="Proteomes" id="UP001268819"/>
    </source>
</evidence>